<evidence type="ECO:0000313" key="1">
    <source>
        <dbReference type="EMBL" id="PPK63061.1"/>
    </source>
</evidence>
<reference evidence="1 2" key="1">
    <citation type="submission" date="2018-02" db="EMBL/GenBank/DDBJ databases">
        <title>Subsurface microbial communities from deep shales in Ohio and West Virginia, USA.</title>
        <authorList>
            <person name="Wrighton K."/>
        </authorList>
    </citation>
    <scope>NUCLEOTIDE SEQUENCE [LARGE SCALE GENOMIC DNA]</scope>
    <source>
        <strain evidence="1 2">MARC-MIP3H16</strain>
    </source>
</reference>
<dbReference type="Proteomes" id="UP000239861">
    <property type="component" value="Unassembled WGS sequence"/>
</dbReference>
<name>A0AB36ZZZ6_9BACT</name>
<protein>
    <submittedName>
        <fullName evidence="1">Uncharacterized protein</fullName>
    </submittedName>
</protein>
<comment type="caution">
    <text evidence="1">The sequence shown here is derived from an EMBL/GenBank/DDBJ whole genome shotgun (WGS) entry which is preliminary data.</text>
</comment>
<dbReference type="EMBL" id="PTIW01000001">
    <property type="protein sequence ID" value="PPK63061.1"/>
    <property type="molecule type" value="Genomic_DNA"/>
</dbReference>
<organism evidence="1 2">
    <name type="scientific">Malaciobacter marinus</name>
    <dbReference type="NCBI Taxonomy" id="505249"/>
    <lineage>
        <taxon>Bacteria</taxon>
        <taxon>Pseudomonadati</taxon>
        <taxon>Campylobacterota</taxon>
        <taxon>Epsilonproteobacteria</taxon>
        <taxon>Campylobacterales</taxon>
        <taxon>Arcobacteraceae</taxon>
        <taxon>Malaciobacter</taxon>
    </lineage>
</organism>
<dbReference type="RefSeq" id="WP_079577526.1">
    <property type="nucleotide sequence ID" value="NZ_FUYO01000005.1"/>
</dbReference>
<evidence type="ECO:0000313" key="2">
    <source>
        <dbReference type="Proteomes" id="UP000239861"/>
    </source>
</evidence>
<proteinExistence type="predicted"/>
<accession>A0AB36ZZZ6</accession>
<sequence>MPKKDDTYTVTLQKAHIEWGTHRHTNTRELIYGEGYIQIPSEYATKFNIYMSNKKGANIEYKCTSSDGTLTDVTLKASGSQGQDNLYAKQFQGSGNLKTIGSWYSKIKAKVGDKIKVTFTSSTSIYVEKL</sequence>
<dbReference type="AlphaFoldDB" id="A0AB36ZZZ6"/>
<gene>
    <name evidence="1" type="ORF">B0F89_101262</name>
</gene>